<evidence type="ECO:0008006" key="3">
    <source>
        <dbReference type="Google" id="ProtNLM"/>
    </source>
</evidence>
<dbReference type="InterPro" id="IPR005366">
    <property type="entry name" value="EMC8/9"/>
</dbReference>
<dbReference type="STRING" id="61424.A0A2T9YL27"/>
<dbReference type="GO" id="GO:0072546">
    <property type="term" value="C:EMC complex"/>
    <property type="evidence" value="ECO:0007669"/>
    <property type="project" value="InterPro"/>
</dbReference>
<proteinExistence type="predicted"/>
<dbReference type="Pfam" id="PF03665">
    <property type="entry name" value="UPF0172"/>
    <property type="match status" value="1"/>
</dbReference>
<dbReference type="PANTHER" id="PTHR12941:SF10">
    <property type="entry name" value="ER MEMBRANE PROTEIN COMPLEX SUBUNIT 8_9 HOMOLOG"/>
    <property type="match status" value="1"/>
</dbReference>
<evidence type="ECO:0000313" key="1">
    <source>
        <dbReference type="EMBL" id="PVU93041.1"/>
    </source>
</evidence>
<name>A0A2T9YL27_9FUNG</name>
<keyword evidence="2" id="KW-1185">Reference proteome</keyword>
<comment type="caution">
    <text evidence="1">The sequence shown here is derived from an EMBL/GenBank/DDBJ whole genome shotgun (WGS) entry which is preliminary data.</text>
</comment>
<reference evidence="1 2" key="1">
    <citation type="journal article" date="2018" name="MBio">
        <title>Comparative Genomics Reveals the Core Gene Toolbox for the Fungus-Insect Symbiosis.</title>
        <authorList>
            <person name="Wang Y."/>
            <person name="Stata M."/>
            <person name="Wang W."/>
            <person name="Stajich J.E."/>
            <person name="White M.M."/>
            <person name="Moncalvo J.M."/>
        </authorList>
    </citation>
    <scope>NUCLEOTIDE SEQUENCE [LARGE SCALE GENOMIC DNA]</scope>
    <source>
        <strain evidence="1 2">AUS-77-4</strain>
    </source>
</reference>
<dbReference type="CDD" id="cd08060">
    <property type="entry name" value="MPN_UPF0172"/>
    <property type="match status" value="1"/>
</dbReference>
<organism evidence="1 2">
    <name type="scientific">Furculomyces boomerangus</name>
    <dbReference type="NCBI Taxonomy" id="61424"/>
    <lineage>
        <taxon>Eukaryota</taxon>
        <taxon>Fungi</taxon>
        <taxon>Fungi incertae sedis</taxon>
        <taxon>Zoopagomycota</taxon>
        <taxon>Kickxellomycotina</taxon>
        <taxon>Harpellomycetes</taxon>
        <taxon>Harpellales</taxon>
        <taxon>Harpellaceae</taxon>
        <taxon>Furculomyces</taxon>
    </lineage>
</organism>
<dbReference type="Gene3D" id="3.40.140.10">
    <property type="entry name" value="Cytidine Deaminase, domain 2"/>
    <property type="match status" value="1"/>
</dbReference>
<dbReference type="Proteomes" id="UP000245699">
    <property type="component" value="Unassembled WGS sequence"/>
</dbReference>
<dbReference type="OrthoDB" id="194468at2759"/>
<dbReference type="AlphaFoldDB" id="A0A2T9YL27"/>
<gene>
    <name evidence="1" type="ORF">BB559_003457</name>
</gene>
<sequence length="197" mass="21562">MSHFSISKPAYSKIVLHSLKFPSSSVHGVLLGTNTDPSTVRVTDAVPIGHASISTSAMLDIALQQISIYAQKCEIMIVGYYASYENINQNKLCISVSENSNFKNLDIPTLNAYTNPGSGWTRVSDSFGSEPPAEKTLAKQSKHTASCTFENSTVIATTKKLVQENAQKLLHDFDDHLGNVSLDWLQNSKLNNLIQES</sequence>
<dbReference type="EMBL" id="MBFT01000337">
    <property type="protein sequence ID" value="PVU93041.1"/>
    <property type="molecule type" value="Genomic_DNA"/>
</dbReference>
<evidence type="ECO:0000313" key="2">
    <source>
        <dbReference type="Proteomes" id="UP000245699"/>
    </source>
</evidence>
<dbReference type="PANTHER" id="PTHR12941">
    <property type="entry name" value="ER MEMBRANE PROTEIN COMPLEX"/>
    <property type="match status" value="1"/>
</dbReference>
<protein>
    <recommendedName>
        <fullName evidence="3">MPN domain-containing protein</fullName>
    </recommendedName>
</protein>
<accession>A0A2T9YL27</accession>